<proteinExistence type="predicted"/>
<protein>
    <submittedName>
        <fullName evidence="2">Uncharacterized protein</fullName>
    </submittedName>
</protein>
<dbReference type="Proteomes" id="UP000178099">
    <property type="component" value="Unassembled WGS sequence"/>
</dbReference>
<evidence type="ECO:0000256" key="1">
    <source>
        <dbReference type="SAM" id="Phobius"/>
    </source>
</evidence>
<gene>
    <name evidence="2" type="ORF">A3D67_00225</name>
</gene>
<comment type="caution">
    <text evidence="2">The sequence shown here is derived from an EMBL/GenBank/DDBJ whole genome shotgun (WGS) entry which is preliminary data.</text>
</comment>
<accession>A0A1G2DD68</accession>
<feature type="transmembrane region" description="Helical" evidence="1">
    <location>
        <begin position="20"/>
        <end position="41"/>
    </location>
</feature>
<keyword evidence="1" id="KW-1133">Transmembrane helix</keyword>
<name>A0A1G2DD68_9BACT</name>
<keyword evidence="1" id="KW-0812">Transmembrane</keyword>
<reference evidence="2 3" key="1">
    <citation type="journal article" date="2016" name="Nat. Commun.">
        <title>Thousands of microbial genomes shed light on interconnected biogeochemical processes in an aquifer system.</title>
        <authorList>
            <person name="Anantharaman K."/>
            <person name="Brown C.T."/>
            <person name="Hug L.A."/>
            <person name="Sharon I."/>
            <person name="Castelle C.J."/>
            <person name="Probst A.J."/>
            <person name="Thomas B.C."/>
            <person name="Singh A."/>
            <person name="Wilkins M.J."/>
            <person name="Karaoz U."/>
            <person name="Brodie E.L."/>
            <person name="Williams K.H."/>
            <person name="Hubbard S.S."/>
            <person name="Banfield J.F."/>
        </authorList>
    </citation>
    <scope>NUCLEOTIDE SEQUENCE [LARGE SCALE GENOMIC DNA]</scope>
</reference>
<organism evidence="2 3">
    <name type="scientific">Candidatus Lloydbacteria bacterium RIFCSPHIGHO2_02_FULL_51_22</name>
    <dbReference type="NCBI Taxonomy" id="1798663"/>
    <lineage>
        <taxon>Bacteria</taxon>
        <taxon>Candidatus Lloydiibacteriota</taxon>
    </lineage>
</organism>
<keyword evidence="1" id="KW-0472">Membrane</keyword>
<dbReference type="EMBL" id="MHLN01000018">
    <property type="protein sequence ID" value="OGZ11577.1"/>
    <property type="molecule type" value="Genomic_DNA"/>
</dbReference>
<dbReference type="AlphaFoldDB" id="A0A1G2DD68"/>
<evidence type="ECO:0000313" key="2">
    <source>
        <dbReference type="EMBL" id="OGZ11577.1"/>
    </source>
</evidence>
<evidence type="ECO:0000313" key="3">
    <source>
        <dbReference type="Proteomes" id="UP000178099"/>
    </source>
</evidence>
<sequence length="97" mass="10497">MLHHIKKLHGHPEHIRERIAVGVALGISVVIFLVWISTLSMRSAFQIDFNDEDALAGVGAAGTEGLTIVGEEAPSPSAIIKEKVGDVYKDFREAVGY</sequence>